<protein>
    <submittedName>
        <fullName evidence="2">Uncharacterized protein</fullName>
    </submittedName>
</protein>
<proteinExistence type="predicted"/>
<reference evidence="2" key="3">
    <citation type="submission" date="2025-09" db="UniProtKB">
        <authorList>
            <consortium name="Ensembl"/>
        </authorList>
    </citation>
    <scope>IDENTIFICATION</scope>
</reference>
<reference evidence="2 3" key="1">
    <citation type="journal article" date="2010" name="PLoS Biol.">
        <title>Multi-platform next-generation sequencing of the domestic turkey (Meleagris gallopavo): genome assembly and analysis.</title>
        <authorList>
            <person name="Dalloul R.A."/>
            <person name="Long J.A."/>
            <person name="Zimin A.V."/>
            <person name="Aslam L."/>
            <person name="Beal K."/>
            <person name="Blomberg L.A."/>
            <person name="Bouffard P."/>
            <person name="Burt D.W."/>
            <person name="Crasta O."/>
            <person name="Crooijmans R.P."/>
            <person name="Cooper K."/>
            <person name="Coulombe R.A."/>
            <person name="De S."/>
            <person name="Delany M.E."/>
            <person name="Dodgson J.B."/>
            <person name="Dong J.J."/>
            <person name="Evans C."/>
            <person name="Frederickson K.M."/>
            <person name="Flicek P."/>
            <person name="Florea L."/>
            <person name="Folkerts O."/>
            <person name="Groenen M.A."/>
            <person name="Harkins T.T."/>
            <person name="Herrero J."/>
            <person name="Hoffmann S."/>
            <person name="Megens H.J."/>
            <person name="Jiang A."/>
            <person name="de Jong P."/>
            <person name="Kaiser P."/>
            <person name="Kim H."/>
            <person name="Kim K.W."/>
            <person name="Kim S."/>
            <person name="Langenberger D."/>
            <person name="Lee M.K."/>
            <person name="Lee T."/>
            <person name="Mane S."/>
            <person name="Marcais G."/>
            <person name="Marz M."/>
            <person name="McElroy A.P."/>
            <person name="Modise T."/>
            <person name="Nefedov M."/>
            <person name="Notredame C."/>
            <person name="Paton I.R."/>
            <person name="Payne W.S."/>
            <person name="Pertea G."/>
            <person name="Prickett D."/>
            <person name="Puiu D."/>
            <person name="Qioa D."/>
            <person name="Raineri E."/>
            <person name="Ruffier M."/>
            <person name="Salzberg S.L."/>
            <person name="Schatz M.C."/>
            <person name="Scheuring C."/>
            <person name="Schmidt C.J."/>
            <person name="Schroeder S."/>
            <person name="Searle S.M."/>
            <person name="Smith E.J."/>
            <person name="Smith J."/>
            <person name="Sonstegard T.S."/>
            <person name="Stadler P.F."/>
            <person name="Tafer H."/>
            <person name="Tu Z.J."/>
            <person name="Van Tassell C.P."/>
            <person name="Vilella A.J."/>
            <person name="Williams K.P."/>
            <person name="Yorke J.A."/>
            <person name="Zhang L."/>
            <person name="Zhang H.B."/>
            <person name="Zhang X."/>
            <person name="Zhang Y."/>
            <person name="Reed K.M."/>
        </authorList>
    </citation>
    <scope>NUCLEOTIDE SEQUENCE [LARGE SCALE GENOMIC DNA]</scope>
</reference>
<dbReference type="Ensembl" id="ENSMGAT00000037757.1">
    <property type="protein sequence ID" value="ENSMGAP00000032731.1"/>
    <property type="gene ID" value="ENSMGAG00000022607.1"/>
</dbReference>
<dbReference type="GeneTree" id="ENSGT00390000005911"/>
<name>A0A803YLT3_MELGA</name>
<reference evidence="2" key="2">
    <citation type="submission" date="2025-08" db="UniProtKB">
        <authorList>
            <consortium name="Ensembl"/>
        </authorList>
    </citation>
    <scope>IDENTIFICATION</scope>
</reference>
<dbReference type="PANTHER" id="PTHR16036:SF2">
    <property type="entry name" value="TRNA ENDONUCLEASE ANKZF1"/>
    <property type="match status" value="1"/>
</dbReference>
<dbReference type="InParanoid" id="A0A803YLT3"/>
<keyword evidence="3" id="KW-1185">Reference proteome</keyword>
<accession>A0A803YLT3</accession>
<feature type="compositionally biased region" description="Low complexity" evidence="1">
    <location>
        <begin position="122"/>
        <end position="143"/>
    </location>
</feature>
<evidence type="ECO:0000256" key="1">
    <source>
        <dbReference type="SAM" id="MobiDB-lite"/>
    </source>
</evidence>
<dbReference type="Proteomes" id="UP000001645">
    <property type="component" value="Chromosome 7"/>
</dbReference>
<sequence>EWAPLGLQPSPRDPQGSISCLVPLVRPGCVGLRGDSGGPALCGAAQSCLLSEKPAATHGGEKAGTSLIGVASVEHRDPADSLFFPSQTEHYRLDWHRFNLKQRLQGRQALTVEEFEEKSRAGDISSISGSDSESSDASSESESPFPAINSPSTPQCPRSHKVLLRNARGQFISAYRCILSTGKASHGPVCWEWGPREEGWHRGADICLKVPGAS</sequence>
<dbReference type="AlphaFoldDB" id="A0A803YLT3"/>
<dbReference type="PANTHER" id="PTHR16036">
    <property type="entry name" value="ANKYRIN REPEAT AND ZINC FINGER DOMAIN-CONTAINING PROTEIN 1"/>
    <property type="match status" value="1"/>
</dbReference>
<evidence type="ECO:0000313" key="3">
    <source>
        <dbReference type="Proteomes" id="UP000001645"/>
    </source>
</evidence>
<dbReference type="GO" id="GO:0036503">
    <property type="term" value="P:ERAD pathway"/>
    <property type="evidence" value="ECO:0007669"/>
    <property type="project" value="TreeGrafter"/>
</dbReference>
<organism evidence="2 3">
    <name type="scientific">Meleagris gallopavo</name>
    <name type="common">Wild turkey</name>
    <dbReference type="NCBI Taxonomy" id="9103"/>
    <lineage>
        <taxon>Eukaryota</taxon>
        <taxon>Metazoa</taxon>
        <taxon>Chordata</taxon>
        <taxon>Craniata</taxon>
        <taxon>Vertebrata</taxon>
        <taxon>Euteleostomi</taxon>
        <taxon>Archelosauria</taxon>
        <taxon>Archosauria</taxon>
        <taxon>Dinosauria</taxon>
        <taxon>Saurischia</taxon>
        <taxon>Theropoda</taxon>
        <taxon>Coelurosauria</taxon>
        <taxon>Aves</taxon>
        <taxon>Neognathae</taxon>
        <taxon>Galloanserae</taxon>
        <taxon>Galliformes</taxon>
        <taxon>Phasianidae</taxon>
        <taxon>Meleagridinae</taxon>
        <taxon>Meleagris</taxon>
    </lineage>
</organism>
<feature type="region of interest" description="Disordered" evidence="1">
    <location>
        <begin position="121"/>
        <end position="158"/>
    </location>
</feature>
<evidence type="ECO:0000313" key="2">
    <source>
        <dbReference type="Ensembl" id="ENSMGAP00000032731.1"/>
    </source>
</evidence>
<dbReference type="InterPro" id="IPR047139">
    <property type="entry name" value="ANKZ1/VMS1"/>
</dbReference>